<comment type="similarity">
    <text evidence="1">Belongs to the short-chain dehydrogenases/reductases (SDR) family.</text>
</comment>
<organism evidence="4 5">
    <name type="scientific">Aureobasidium pullulans EXF-150</name>
    <dbReference type="NCBI Taxonomy" id="1043002"/>
    <lineage>
        <taxon>Eukaryota</taxon>
        <taxon>Fungi</taxon>
        <taxon>Dikarya</taxon>
        <taxon>Ascomycota</taxon>
        <taxon>Pezizomycotina</taxon>
        <taxon>Dothideomycetes</taxon>
        <taxon>Dothideomycetidae</taxon>
        <taxon>Dothideales</taxon>
        <taxon>Saccotheciaceae</taxon>
        <taxon>Aureobasidium</taxon>
    </lineage>
</organism>
<dbReference type="Pfam" id="PF00106">
    <property type="entry name" value="adh_short"/>
    <property type="match status" value="2"/>
</dbReference>
<evidence type="ECO:0000256" key="1">
    <source>
        <dbReference type="ARBA" id="ARBA00006484"/>
    </source>
</evidence>
<dbReference type="RefSeq" id="XP_029754882.1">
    <property type="nucleotide sequence ID" value="XM_029901506.1"/>
</dbReference>
<dbReference type="HOGENOM" id="CLU_010194_44_4_1"/>
<keyword evidence="3" id="KW-0560">Oxidoreductase</keyword>
<dbReference type="SUPFAM" id="SSF51735">
    <property type="entry name" value="NAD(P)-binding Rossmann-fold domains"/>
    <property type="match status" value="1"/>
</dbReference>
<keyword evidence="2" id="KW-0521">NADP</keyword>
<dbReference type="PRINTS" id="PR00081">
    <property type="entry name" value="GDHRDH"/>
</dbReference>
<proteinExistence type="inferred from homology"/>
<dbReference type="STRING" id="1043002.A0A074WZS9"/>
<dbReference type="Gene3D" id="3.40.50.720">
    <property type="entry name" value="NAD(P)-binding Rossmann-like Domain"/>
    <property type="match status" value="1"/>
</dbReference>
<accession>A0A074WZS9</accession>
<sequence>MGQPTIPPTPSGTDLSNKTVIVTGGNAGMGYEAARQLLVLHASRVIIAVRSAVKGEEAVASLKLDLEVKKHNPTATIEAFVLDLDDYKSGLSFAQKVKQEVKELDILLCNGGVNIMKYQKSVAGHERVMQVNCYTHVLIALELLPLLQATSKLRNAPTHLTFVGSATQTMHTLAKKPVAASETVLSHFDDQNIYSGLTRYSDSKLAVNAYVRRLSALVSSSEVIVNNLCPGLVATGFDKQLPAWLKPLMFVYRKIAARDVHEGSRTLVYASAVADATTHGKFLQSNKIDPGAPFLDQPAGKTFTDKLWAETVADIARFDENLKVYA</sequence>
<dbReference type="InterPro" id="IPR036291">
    <property type="entry name" value="NAD(P)-bd_dom_sf"/>
</dbReference>
<evidence type="ECO:0000313" key="4">
    <source>
        <dbReference type="EMBL" id="KEQ78695.1"/>
    </source>
</evidence>
<protein>
    <submittedName>
        <fullName evidence="4">Putative carbonyl reductase</fullName>
    </submittedName>
</protein>
<evidence type="ECO:0000313" key="5">
    <source>
        <dbReference type="Proteomes" id="UP000030706"/>
    </source>
</evidence>
<dbReference type="OrthoDB" id="542013at2759"/>
<gene>
    <name evidence="4" type="ORF">M438DRAFT_285149</name>
</gene>
<name>A0A074WZS9_AURPU</name>
<evidence type="ECO:0000256" key="2">
    <source>
        <dbReference type="ARBA" id="ARBA00022857"/>
    </source>
</evidence>
<dbReference type="InterPro" id="IPR002347">
    <property type="entry name" value="SDR_fam"/>
</dbReference>
<dbReference type="GO" id="GO:0016491">
    <property type="term" value="F:oxidoreductase activity"/>
    <property type="evidence" value="ECO:0007669"/>
    <property type="project" value="UniProtKB-KW"/>
</dbReference>
<dbReference type="PANTHER" id="PTHR24320">
    <property type="entry name" value="RETINOL DEHYDROGENASE"/>
    <property type="match status" value="1"/>
</dbReference>
<dbReference type="AlphaFoldDB" id="A0A074WZS9"/>
<dbReference type="GeneID" id="40743812"/>
<keyword evidence="5" id="KW-1185">Reference proteome</keyword>
<evidence type="ECO:0000256" key="3">
    <source>
        <dbReference type="ARBA" id="ARBA00023002"/>
    </source>
</evidence>
<dbReference type="PANTHER" id="PTHR24320:SF252">
    <property type="entry name" value="DEHYDROGENASE_REDUCTASE FAMILY PROTEIN, PUTATIVE (AFU_ORTHOLOGUE AFUA_3G08550)-RELATED"/>
    <property type="match status" value="1"/>
</dbReference>
<dbReference type="Proteomes" id="UP000030706">
    <property type="component" value="Unassembled WGS sequence"/>
</dbReference>
<dbReference type="EMBL" id="KL585016">
    <property type="protein sequence ID" value="KEQ78695.1"/>
    <property type="molecule type" value="Genomic_DNA"/>
</dbReference>
<reference evidence="4 5" key="1">
    <citation type="journal article" date="2014" name="BMC Genomics">
        <title>Genome sequencing of four Aureobasidium pullulans varieties: biotechnological potential, stress tolerance, and description of new species.</title>
        <authorList>
            <person name="Gostin Ar C."/>
            <person name="Ohm R.A."/>
            <person name="Kogej T."/>
            <person name="Sonjak S."/>
            <person name="Turk M."/>
            <person name="Zajc J."/>
            <person name="Zalar P."/>
            <person name="Grube M."/>
            <person name="Sun H."/>
            <person name="Han J."/>
            <person name="Sharma A."/>
            <person name="Chiniquy J."/>
            <person name="Ngan C.Y."/>
            <person name="Lipzen A."/>
            <person name="Barry K."/>
            <person name="Grigoriev I.V."/>
            <person name="Gunde-Cimerman N."/>
        </authorList>
    </citation>
    <scope>NUCLEOTIDE SEQUENCE [LARGE SCALE GENOMIC DNA]</scope>
    <source>
        <strain evidence="4 5">EXF-150</strain>
    </source>
</reference>